<evidence type="ECO:0000256" key="4">
    <source>
        <dbReference type="PROSITE-ProRule" id="PRU00335"/>
    </source>
</evidence>
<name>A0A133YD90_9FIRM</name>
<dbReference type="GO" id="GO:0003700">
    <property type="term" value="F:DNA-binding transcription factor activity"/>
    <property type="evidence" value="ECO:0007669"/>
    <property type="project" value="TreeGrafter"/>
</dbReference>
<dbReference type="PANTHER" id="PTHR30055">
    <property type="entry name" value="HTH-TYPE TRANSCRIPTIONAL REGULATOR RUTR"/>
    <property type="match status" value="1"/>
</dbReference>
<dbReference type="FunFam" id="1.10.10.60:FF:000141">
    <property type="entry name" value="TetR family transcriptional regulator"/>
    <property type="match status" value="1"/>
</dbReference>
<protein>
    <submittedName>
        <fullName evidence="6">Transcriptional regulator, TetR family</fullName>
    </submittedName>
</protein>
<keyword evidence="3" id="KW-0804">Transcription</keyword>
<keyword evidence="1" id="KW-0805">Transcription regulation</keyword>
<dbReference type="InterPro" id="IPR009057">
    <property type="entry name" value="Homeodomain-like_sf"/>
</dbReference>
<feature type="domain" description="HTH tetR-type" evidence="5">
    <location>
        <begin position="58"/>
        <end position="118"/>
    </location>
</feature>
<keyword evidence="7" id="KW-1185">Reference proteome</keyword>
<dbReference type="PANTHER" id="PTHR30055:SF234">
    <property type="entry name" value="HTH-TYPE TRANSCRIPTIONAL REGULATOR BETI"/>
    <property type="match status" value="1"/>
</dbReference>
<feature type="DNA-binding region" description="H-T-H motif" evidence="4">
    <location>
        <begin position="81"/>
        <end position="100"/>
    </location>
</feature>
<dbReference type="Pfam" id="PF00440">
    <property type="entry name" value="TetR_N"/>
    <property type="match status" value="1"/>
</dbReference>
<accession>A0A133YD90</accession>
<dbReference type="Gene3D" id="1.10.357.10">
    <property type="entry name" value="Tetracycline Repressor, domain 2"/>
    <property type="match status" value="1"/>
</dbReference>
<dbReference type="GO" id="GO:0000976">
    <property type="term" value="F:transcription cis-regulatory region binding"/>
    <property type="evidence" value="ECO:0007669"/>
    <property type="project" value="TreeGrafter"/>
</dbReference>
<dbReference type="PROSITE" id="PS50977">
    <property type="entry name" value="HTH_TETR_2"/>
    <property type="match status" value="1"/>
</dbReference>
<reference evidence="7" key="1">
    <citation type="submission" date="2016-01" db="EMBL/GenBank/DDBJ databases">
        <authorList>
            <person name="Mitreva M."/>
            <person name="Pepin K.H."/>
            <person name="Mihindukulasuriya K.A."/>
            <person name="Fulton R."/>
            <person name="Fronick C."/>
            <person name="O'Laughlin M."/>
            <person name="Miner T."/>
            <person name="Herter B."/>
            <person name="Rosa B.A."/>
            <person name="Cordes M."/>
            <person name="Tomlinson C."/>
            <person name="Wollam A."/>
            <person name="Palsikar V.B."/>
            <person name="Mardis E.R."/>
            <person name="Wilson R.K."/>
        </authorList>
    </citation>
    <scope>NUCLEOTIDE SEQUENCE [LARGE SCALE GENOMIC DNA]</scope>
    <source>
        <strain evidence="7">KA00274</strain>
    </source>
</reference>
<evidence type="ECO:0000256" key="3">
    <source>
        <dbReference type="ARBA" id="ARBA00023163"/>
    </source>
</evidence>
<dbReference type="STRING" id="1497955.HMPREF1872_00736"/>
<dbReference type="EMBL" id="LSCV01000020">
    <property type="protein sequence ID" value="KXB41131.1"/>
    <property type="molecule type" value="Genomic_DNA"/>
</dbReference>
<evidence type="ECO:0000259" key="5">
    <source>
        <dbReference type="PROSITE" id="PS50977"/>
    </source>
</evidence>
<keyword evidence="2 4" id="KW-0238">DNA-binding</keyword>
<dbReference type="SUPFAM" id="SSF46689">
    <property type="entry name" value="Homeodomain-like"/>
    <property type="match status" value="1"/>
</dbReference>
<organism evidence="6 7">
    <name type="scientific">Amygdalobacter nucleatus</name>
    <dbReference type="NCBI Taxonomy" id="3029274"/>
    <lineage>
        <taxon>Bacteria</taxon>
        <taxon>Bacillati</taxon>
        <taxon>Bacillota</taxon>
        <taxon>Clostridia</taxon>
        <taxon>Eubacteriales</taxon>
        <taxon>Oscillospiraceae</taxon>
        <taxon>Amygdalobacter</taxon>
    </lineage>
</organism>
<evidence type="ECO:0000313" key="7">
    <source>
        <dbReference type="Proteomes" id="UP000070080"/>
    </source>
</evidence>
<dbReference type="Proteomes" id="UP000070080">
    <property type="component" value="Unassembled WGS sequence"/>
</dbReference>
<dbReference type="GO" id="GO:0045892">
    <property type="term" value="P:negative regulation of DNA-templated transcription"/>
    <property type="evidence" value="ECO:0007669"/>
    <property type="project" value="UniProtKB-ARBA"/>
</dbReference>
<evidence type="ECO:0000256" key="2">
    <source>
        <dbReference type="ARBA" id="ARBA00023125"/>
    </source>
</evidence>
<gene>
    <name evidence="6" type="ORF">HMPREF1872_00736</name>
</gene>
<evidence type="ECO:0000313" key="6">
    <source>
        <dbReference type="EMBL" id="KXB41131.1"/>
    </source>
</evidence>
<proteinExistence type="predicted"/>
<dbReference type="OrthoDB" id="9814703at2"/>
<sequence length="256" mass="30034">MWRHKRIRMQRHFAATECLILMLGYRIKNLLDKSAIPNYNVNVVNVYDVNISLGGKQMDTKDKILEVAKKEFIKRGFEDASMRSIASQVGISATALYRHYSNKEEIFEAVVGPVVEKWNRFCDTERIRQTSTAWDHGLEAMWEDDRQLGMIVDMIYEDIDEQRLLFCGSEGTKYENFLHDLVTKVQKYTLLFMSGLEKPGVHVEHVDGREMHLLLTSEYSCILEMLKHDFSYDEARHYAYTVAMFFTEGWRKFLGF</sequence>
<dbReference type="AlphaFoldDB" id="A0A133YD90"/>
<dbReference type="InterPro" id="IPR050109">
    <property type="entry name" value="HTH-type_TetR-like_transc_reg"/>
</dbReference>
<dbReference type="PRINTS" id="PR00455">
    <property type="entry name" value="HTHTETR"/>
</dbReference>
<comment type="caution">
    <text evidence="6">The sequence shown here is derived from an EMBL/GenBank/DDBJ whole genome shotgun (WGS) entry which is preliminary data.</text>
</comment>
<evidence type="ECO:0000256" key="1">
    <source>
        <dbReference type="ARBA" id="ARBA00023015"/>
    </source>
</evidence>
<dbReference type="InterPro" id="IPR001647">
    <property type="entry name" value="HTH_TetR"/>
</dbReference>